<dbReference type="PANTHER" id="PTHR39324">
    <property type="entry name" value="CALCIUM DODECIN"/>
    <property type="match status" value="1"/>
</dbReference>
<dbReference type="InterPro" id="IPR025543">
    <property type="entry name" value="Dodecin-like"/>
</dbReference>
<comment type="caution">
    <text evidence="1">The sequence shown here is derived from an EMBL/GenBank/DDBJ whole genome shotgun (WGS) entry which is preliminary data.</text>
</comment>
<keyword evidence="2" id="KW-1185">Reference proteome</keyword>
<accession>A0ABU4X9F0</accession>
<dbReference type="RefSeq" id="WP_320217748.1">
    <property type="nucleotide sequence ID" value="NZ_JAVIIS010000083.1"/>
</dbReference>
<dbReference type="SUPFAM" id="SSF89807">
    <property type="entry name" value="Dodecin-like"/>
    <property type="match status" value="1"/>
</dbReference>
<evidence type="ECO:0000313" key="2">
    <source>
        <dbReference type="Proteomes" id="UP001272097"/>
    </source>
</evidence>
<name>A0ABU4X9F0_9HYPH</name>
<proteinExistence type="predicted"/>
<dbReference type="Proteomes" id="UP001272097">
    <property type="component" value="Unassembled WGS sequence"/>
</dbReference>
<organism evidence="1 2">
    <name type="scientific">Mesorhizobium australafricanum</name>
    <dbReference type="NCBI Taxonomy" id="3072311"/>
    <lineage>
        <taxon>Bacteria</taxon>
        <taxon>Pseudomonadati</taxon>
        <taxon>Pseudomonadota</taxon>
        <taxon>Alphaproteobacteria</taxon>
        <taxon>Hyphomicrobiales</taxon>
        <taxon>Phyllobacteriaceae</taxon>
        <taxon>Mesorhizobium</taxon>
    </lineage>
</organism>
<sequence>MSVARVTEITSSSKKSFQDAIEKGIARAAKTLKNVEGAWIQDQKIVVVDGKIAAYRVNMKVTFILTDG</sequence>
<dbReference type="InterPro" id="IPR009923">
    <property type="entry name" value="Dodecin"/>
</dbReference>
<dbReference type="Gene3D" id="3.30.1660.10">
    <property type="entry name" value="Flavin-binding protein dodecin"/>
    <property type="match status" value="1"/>
</dbReference>
<dbReference type="InterPro" id="IPR036694">
    <property type="entry name" value="Dodecin-like_sf"/>
</dbReference>
<gene>
    <name evidence="1" type="ORF">RFM51_29800</name>
</gene>
<dbReference type="PANTHER" id="PTHR39324:SF1">
    <property type="entry name" value="CALCIUM DODECIN"/>
    <property type="match status" value="1"/>
</dbReference>
<protein>
    <submittedName>
        <fullName evidence="1">Dodecin family protein</fullName>
    </submittedName>
</protein>
<dbReference type="Pfam" id="PF07311">
    <property type="entry name" value="Dodecin"/>
    <property type="match status" value="1"/>
</dbReference>
<evidence type="ECO:0000313" key="1">
    <source>
        <dbReference type="EMBL" id="MDX8443767.1"/>
    </source>
</evidence>
<dbReference type="EMBL" id="JAVIIS010000083">
    <property type="protein sequence ID" value="MDX8443767.1"/>
    <property type="molecule type" value="Genomic_DNA"/>
</dbReference>
<reference evidence="1 2" key="1">
    <citation type="submission" date="2023-08" db="EMBL/GenBank/DDBJ databases">
        <title>Implementing the SeqCode for naming new Mesorhizobium species isolated from Vachellia karroo root nodules.</title>
        <authorList>
            <person name="Van Lill M."/>
        </authorList>
    </citation>
    <scope>NUCLEOTIDE SEQUENCE [LARGE SCALE GENOMIC DNA]</scope>
    <source>
        <strain evidence="1 2">VK3E</strain>
    </source>
</reference>